<evidence type="ECO:0000313" key="4">
    <source>
        <dbReference type="EMBL" id="KAJ8483200.1"/>
    </source>
</evidence>
<dbReference type="Pfam" id="PF20153">
    <property type="entry name" value="DUF6535"/>
    <property type="match status" value="1"/>
</dbReference>
<protein>
    <recommendedName>
        <fullName evidence="3">DUF6535 domain-containing protein</fullName>
    </recommendedName>
</protein>
<reference evidence="4" key="1">
    <citation type="submission" date="2022-11" db="EMBL/GenBank/DDBJ databases">
        <title>Genome Sequence of Cubamyces cubensis.</title>
        <authorList>
            <person name="Buettner E."/>
        </authorList>
    </citation>
    <scope>NUCLEOTIDE SEQUENCE</scope>
    <source>
        <strain evidence="4">MPL-01</strain>
    </source>
</reference>
<keyword evidence="2" id="KW-1133">Transmembrane helix</keyword>
<feature type="region of interest" description="Disordered" evidence="1">
    <location>
        <begin position="1"/>
        <end position="25"/>
    </location>
</feature>
<keyword evidence="5" id="KW-1185">Reference proteome</keyword>
<dbReference type="InterPro" id="IPR045338">
    <property type="entry name" value="DUF6535"/>
</dbReference>
<evidence type="ECO:0000256" key="2">
    <source>
        <dbReference type="SAM" id="Phobius"/>
    </source>
</evidence>
<dbReference type="EMBL" id="JAPEVG010000098">
    <property type="protein sequence ID" value="KAJ8483200.1"/>
    <property type="molecule type" value="Genomic_DNA"/>
</dbReference>
<accession>A0AAD7XBM6</accession>
<dbReference type="AlphaFoldDB" id="A0AAD7XBM6"/>
<feature type="compositionally biased region" description="Gly residues" evidence="1">
    <location>
        <begin position="1"/>
        <end position="11"/>
    </location>
</feature>
<feature type="transmembrane region" description="Helical" evidence="2">
    <location>
        <begin position="249"/>
        <end position="273"/>
    </location>
</feature>
<gene>
    <name evidence="4" type="ORF">ONZ51_g4854</name>
</gene>
<feature type="transmembrane region" description="Helical" evidence="2">
    <location>
        <begin position="225"/>
        <end position="243"/>
    </location>
</feature>
<evidence type="ECO:0000259" key="3">
    <source>
        <dbReference type="Pfam" id="PF20153"/>
    </source>
</evidence>
<feature type="region of interest" description="Disordered" evidence="1">
    <location>
        <begin position="634"/>
        <end position="666"/>
    </location>
</feature>
<keyword evidence="2" id="KW-0812">Transmembrane</keyword>
<evidence type="ECO:0000313" key="5">
    <source>
        <dbReference type="Proteomes" id="UP001215151"/>
    </source>
</evidence>
<keyword evidence="2" id="KW-0472">Membrane</keyword>
<proteinExistence type="predicted"/>
<evidence type="ECO:0000256" key="1">
    <source>
        <dbReference type="SAM" id="MobiDB-lite"/>
    </source>
</evidence>
<organism evidence="4 5">
    <name type="scientific">Trametes cubensis</name>
    <dbReference type="NCBI Taxonomy" id="1111947"/>
    <lineage>
        <taxon>Eukaryota</taxon>
        <taxon>Fungi</taxon>
        <taxon>Dikarya</taxon>
        <taxon>Basidiomycota</taxon>
        <taxon>Agaricomycotina</taxon>
        <taxon>Agaricomycetes</taxon>
        <taxon>Polyporales</taxon>
        <taxon>Polyporaceae</taxon>
        <taxon>Trametes</taxon>
    </lineage>
</organism>
<sequence>MSNGMPLGGEHAGPESPSVPSGGHEEHLIDVGISLELKNSKQPHILRMNRCCSGRDTLFTEQEERTAFMEAAAIVEGYSDELVKRWSSEIDTYLVYAGLFSAILTAFNVESYQMLQPPIPDTTSAVLRHISTQLGSLSYVPPFINSSIPAFTNTGSHISADAPVVAQWTVWLNVLWFSSLVFSLSSASVGILVKQWLNEYQSGLSGGSEHIAKLRQLRLNNLERCRVALASFFAGLLVLLWTLHHTVAAVTAVFIFAISMFIIGTTIAPLLTIHCRKPVLSIKWCISTLLQQDMHGTDGGNIEPSRQSWTGREHSAVQQASEEIEADMFSKAYGVTLNKCVLSAAAIRMAHWQPKLVLSWFRGIHIAHTSHFGSRQDPFSFDRSEIRATFWCNVLLCTMLDDSHNIHNRLYCERAATELRTAFKPLVDDIMDVSALFASRTADALRLCCEQLDWVLSTALVVAAPYACQPSGNCPCITQSSPLADVEEEALRWVQYITFNRPGRSHKIATNFRRSALAAACHAITNINTLLTVLAPHLNRAGEALDLPGFLRLLAMNLHRFKWFLPPDFPVNLQNFVGTVNRPMVEYIITLSRTHNRYHEERGLHFFKFAEDILAGLRPQPKPEPPYQLCRIIIRKPSKSPEPSPSEGRQAQQQDDGKLETPGTAV</sequence>
<feature type="domain" description="DUF6535" evidence="3">
    <location>
        <begin position="76"/>
        <end position="241"/>
    </location>
</feature>
<comment type="caution">
    <text evidence="4">The sequence shown here is derived from an EMBL/GenBank/DDBJ whole genome shotgun (WGS) entry which is preliminary data.</text>
</comment>
<name>A0AAD7XBM6_9APHY</name>
<dbReference type="Proteomes" id="UP001215151">
    <property type="component" value="Unassembled WGS sequence"/>
</dbReference>